<dbReference type="Proteomes" id="UP001163046">
    <property type="component" value="Unassembled WGS sequence"/>
</dbReference>
<keyword evidence="2" id="KW-1133">Transmembrane helix</keyword>
<reference evidence="3" key="1">
    <citation type="submission" date="2023-01" db="EMBL/GenBank/DDBJ databases">
        <title>Genome assembly of the deep-sea coral Lophelia pertusa.</title>
        <authorList>
            <person name="Herrera S."/>
            <person name="Cordes E."/>
        </authorList>
    </citation>
    <scope>NUCLEOTIDE SEQUENCE</scope>
    <source>
        <strain evidence="3">USNM1676648</strain>
        <tissue evidence="3">Polyp</tissue>
    </source>
</reference>
<name>A0A9W9ZX68_9CNID</name>
<keyword evidence="2" id="KW-0472">Membrane</keyword>
<proteinExistence type="predicted"/>
<dbReference type="OrthoDB" id="5988542at2759"/>
<evidence type="ECO:0000313" key="3">
    <source>
        <dbReference type="EMBL" id="KAJ7389125.1"/>
    </source>
</evidence>
<keyword evidence="4" id="KW-1185">Reference proteome</keyword>
<keyword evidence="2" id="KW-0812">Transmembrane</keyword>
<evidence type="ECO:0000313" key="4">
    <source>
        <dbReference type="Proteomes" id="UP001163046"/>
    </source>
</evidence>
<organism evidence="3 4">
    <name type="scientific">Desmophyllum pertusum</name>
    <dbReference type="NCBI Taxonomy" id="174260"/>
    <lineage>
        <taxon>Eukaryota</taxon>
        <taxon>Metazoa</taxon>
        <taxon>Cnidaria</taxon>
        <taxon>Anthozoa</taxon>
        <taxon>Hexacorallia</taxon>
        <taxon>Scleractinia</taxon>
        <taxon>Caryophylliina</taxon>
        <taxon>Caryophylliidae</taxon>
        <taxon>Desmophyllum</taxon>
    </lineage>
</organism>
<accession>A0A9W9ZX68</accession>
<dbReference type="EMBL" id="MU825440">
    <property type="protein sequence ID" value="KAJ7389125.1"/>
    <property type="molecule type" value="Genomic_DNA"/>
</dbReference>
<evidence type="ECO:0000256" key="1">
    <source>
        <dbReference type="SAM" id="MobiDB-lite"/>
    </source>
</evidence>
<feature type="transmembrane region" description="Helical" evidence="2">
    <location>
        <begin position="27"/>
        <end position="51"/>
    </location>
</feature>
<sequence length="359" mass="40250">MEPEPKVEFSDTKLSDAKPRSSRKTKIAAIGVLTVVLLLGAVVSVAAFFILRKSAPTRLAEVNLEQGETLTYRVHQDIELQGGYVRKDEYWFLMKFNLSHVGGNMDIKSVNIITEYFLVRLQIASRTPNQANKETGESFEVYGYLHTNEELIRHIYGILDQLLPTLKRDLYEDVDGVKVTESQAVNPEDSPLLPGSVKMHREANTSDKDALLIKNHFDRADFLNMSSDIDLDLEYSDFAFINKSNGMVTESHAYFSEQLNFGEQIHFEGGDGASVMKITLTSHVSLIESNSIYFGYVEAEAVNFHFFVKLVVPKSKPTFSVNRHPQRSAPSTSKTGQRSSNALFPANSTITQPTRQSSL</sequence>
<feature type="region of interest" description="Disordered" evidence="1">
    <location>
        <begin position="319"/>
        <end position="359"/>
    </location>
</feature>
<gene>
    <name evidence="3" type="ORF">OS493_033447</name>
</gene>
<evidence type="ECO:0000256" key="2">
    <source>
        <dbReference type="SAM" id="Phobius"/>
    </source>
</evidence>
<dbReference type="AlphaFoldDB" id="A0A9W9ZX68"/>
<protein>
    <submittedName>
        <fullName evidence="3">Uncharacterized protein</fullName>
    </submittedName>
</protein>
<comment type="caution">
    <text evidence="3">The sequence shown here is derived from an EMBL/GenBank/DDBJ whole genome shotgun (WGS) entry which is preliminary data.</text>
</comment>